<dbReference type="InterPro" id="IPR013790">
    <property type="entry name" value="Dwarfin"/>
</dbReference>
<dbReference type="GeneTree" id="ENSGT00940000159872"/>
<comment type="subcellular location">
    <subcellularLocation>
        <location evidence="1">Nucleus</location>
    </subcellularLocation>
</comment>
<keyword evidence="2" id="KW-0805">Transcription regulation</keyword>
<accession>S4RG13</accession>
<dbReference type="GO" id="GO:0006357">
    <property type="term" value="P:regulation of transcription by RNA polymerase II"/>
    <property type="evidence" value="ECO:0007669"/>
    <property type="project" value="TreeGrafter"/>
</dbReference>
<sequence>MFRSKRSVLVRRLWRSRAMGCEEAASAEAAAAAAALVTAAAATAAVVATAAGSLCSAFWPPCGGGGRERRDRERDRDPPNELKALTFSVLERLGERHLEALASAVESKGAASSGCVHVPVLPGDFTSTVLFLCRLFRWPDVRHQRELKRLCCCDSFGQTDAETVCCNPYHLSKM</sequence>
<evidence type="ECO:0000256" key="4">
    <source>
        <dbReference type="ARBA" id="ARBA00023242"/>
    </source>
</evidence>
<dbReference type="Gene3D" id="3.90.520.10">
    <property type="entry name" value="SMAD MH1 domain"/>
    <property type="match status" value="1"/>
</dbReference>
<evidence type="ECO:0000256" key="1">
    <source>
        <dbReference type="ARBA" id="ARBA00004123"/>
    </source>
</evidence>
<dbReference type="PROSITE" id="PS51075">
    <property type="entry name" value="MH1"/>
    <property type="match status" value="1"/>
</dbReference>
<evidence type="ECO:0000259" key="5">
    <source>
        <dbReference type="PROSITE" id="PS51075"/>
    </source>
</evidence>
<dbReference type="GO" id="GO:0071144">
    <property type="term" value="C:heteromeric SMAD protein complex"/>
    <property type="evidence" value="ECO:0007669"/>
    <property type="project" value="TreeGrafter"/>
</dbReference>
<dbReference type="Ensembl" id="ENSPMAT00000004162.1">
    <property type="protein sequence ID" value="ENSPMAP00000004145.1"/>
    <property type="gene ID" value="ENSPMAG00000003798.1"/>
</dbReference>
<evidence type="ECO:0000256" key="3">
    <source>
        <dbReference type="ARBA" id="ARBA00023163"/>
    </source>
</evidence>
<evidence type="ECO:0000313" key="6">
    <source>
        <dbReference type="Ensembl" id="ENSPMAP00000004145.1"/>
    </source>
</evidence>
<keyword evidence="3" id="KW-0804">Transcription</keyword>
<dbReference type="GO" id="GO:0060395">
    <property type="term" value="P:SMAD protein signal transduction"/>
    <property type="evidence" value="ECO:0007669"/>
    <property type="project" value="TreeGrafter"/>
</dbReference>
<name>S4RG13_PETMA</name>
<dbReference type="SUPFAM" id="SSF56366">
    <property type="entry name" value="SMAD MH1 domain"/>
    <property type="match status" value="1"/>
</dbReference>
<dbReference type="HOGENOM" id="CLU_026736_3_0_1"/>
<keyword evidence="4" id="KW-0539">Nucleus</keyword>
<reference evidence="6" key="1">
    <citation type="submission" date="2025-08" db="UniProtKB">
        <authorList>
            <consortium name="Ensembl"/>
        </authorList>
    </citation>
    <scope>IDENTIFICATION</scope>
</reference>
<dbReference type="GO" id="GO:0140416">
    <property type="term" value="F:transcription regulator inhibitor activity"/>
    <property type="evidence" value="ECO:0007669"/>
    <property type="project" value="TreeGrafter"/>
</dbReference>
<reference evidence="6" key="2">
    <citation type="submission" date="2025-09" db="UniProtKB">
        <authorList>
            <consortium name="Ensembl"/>
        </authorList>
    </citation>
    <scope>IDENTIFICATION</scope>
</reference>
<dbReference type="OMA" id="HWSRLCQ"/>
<dbReference type="GO" id="GO:0030154">
    <property type="term" value="P:cell differentiation"/>
    <property type="evidence" value="ECO:0007669"/>
    <property type="project" value="TreeGrafter"/>
</dbReference>
<dbReference type="SMART" id="SM00523">
    <property type="entry name" value="DWA"/>
    <property type="match status" value="1"/>
</dbReference>
<dbReference type="InterPro" id="IPR013019">
    <property type="entry name" value="MAD_homology_MH1"/>
</dbReference>
<dbReference type="STRING" id="7757.ENSPMAP00000004145"/>
<feature type="domain" description="MH1" evidence="5">
    <location>
        <begin position="63"/>
        <end position="174"/>
    </location>
</feature>
<dbReference type="Pfam" id="PF03165">
    <property type="entry name" value="MH1"/>
    <property type="match status" value="1"/>
</dbReference>
<protein>
    <recommendedName>
        <fullName evidence="5">MH1 domain-containing protein</fullName>
    </recommendedName>
</protein>
<dbReference type="GO" id="GO:0009653">
    <property type="term" value="P:anatomical structure morphogenesis"/>
    <property type="evidence" value="ECO:0007669"/>
    <property type="project" value="TreeGrafter"/>
</dbReference>
<organism evidence="6">
    <name type="scientific">Petromyzon marinus</name>
    <name type="common">Sea lamprey</name>
    <dbReference type="NCBI Taxonomy" id="7757"/>
    <lineage>
        <taxon>Eukaryota</taxon>
        <taxon>Metazoa</taxon>
        <taxon>Chordata</taxon>
        <taxon>Craniata</taxon>
        <taxon>Vertebrata</taxon>
        <taxon>Cyclostomata</taxon>
        <taxon>Hyperoartia</taxon>
        <taxon>Petromyzontiformes</taxon>
        <taxon>Petromyzontidae</taxon>
        <taxon>Petromyzon</taxon>
    </lineage>
</organism>
<evidence type="ECO:0000256" key="2">
    <source>
        <dbReference type="ARBA" id="ARBA00023015"/>
    </source>
</evidence>
<dbReference type="InterPro" id="IPR003619">
    <property type="entry name" value="MAD_homology1_Dwarfin-type"/>
</dbReference>
<dbReference type="PANTHER" id="PTHR13703">
    <property type="entry name" value="SMAD"/>
    <property type="match status" value="1"/>
</dbReference>
<dbReference type="AlphaFoldDB" id="S4RG13"/>
<dbReference type="GO" id="GO:0070411">
    <property type="term" value="F:I-SMAD binding"/>
    <property type="evidence" value="ECO:0007669"/>
    <property type="project" value="TreeGrafter"/>
</dbReference>
<proteinExistence type="predicted"/>
<dbReference type="InterPro" id="IPR036578">
    <property type="entry name" value="SMAD_MH1_sf"/>
</dbReference>
<dbReference type="PANTHER" id="PTHR13703:SF54">
    <property type="entry name" value="MOTHERS AGAINST DECAPENTAPLEGIC HOMOLOG"/>
    <property type="match status" value="1"/>
</dbReference>